<sequence length="247" mass="28956">MIKLKKNKSKNLIKIIVTCVFTFFSVSFLFSQNTKVTYRVTINEYSNYSSTATDDLFKASEFAANFTTFHLIYNNNEMFFFAKKMENLSDEEFENLLLICDINGSYYRQTKNDFLYRIVAEKNLIKNLTCKSKVITNWKLSSEKKIILGYECERADSMVYIDYGNGESNGTYKITAWYCKDFKSIFGPKGFGNLNGLILELNQNLVTYTATNIEESFEEFPFKMTPDLKIIDEKDFFIYFQKLRNKD</sequence>
<proteinExistence type="predicted"/>
<evidence type="ECO:0000313" key="2">
    <source>
        <dbReference type="EMBL" id="MEM0542258.1"/>
    </source>
</evidence>
<protein>
    <submittedName>
        <fullName evidence="2">GLPGLI family protein</fullName>
    </submittedName>
</protein>
<dbReference type="InterPro" id="IPR005901">
    <property type="entry name" value="GLPGLI"/>
</dbReference>
<comment type="caution">
    <text evidence="2">The sequence shown here is derived from an EMBL/GenBank/DDBJ whole genome shotgun (WGS) entry which is preliminary data.</text>
</comment>
<accession>A0ABU9N6S1</accession>
<dbReference type="Proteomes" id="UP001460072">
    <property type="component" value="Unassembled WGS sequence"/>
</dbReference>
<keyword evidence="1" id="KW-1133">Transmembrane helix</keyword>
<dbReference type="EMBL" id="JBCGDO010000006">
    <property type="protein sequence ID" value="MEM0542258.1"/>
    <property type="molecule type" value="Genomic_DNA"/>
</dbReference>
<feature type="transmembrane region" description="Helical" evidence="1">
    <location>
        <begin position="12"/>
        <end position="30"/>
    </location>
</feature>
<organism evidence="2 3">
    <name type="scientific">Flavobacterium aureirubrum</name>
    <dbReference type="NCBI Taxonomy" id="3133147"/>
    <lineage>
        <taxon>Bacteria</taxon>
        <taxon>Pseudomonadati</taxon>
        <taxon>Bacteroidota</taxon>
        <taxon>Flavobacteriia</taxon>
        <taxon>Flavobacteriales</taxon>
        <taxon>Flavobacteriaceae</taxon>
        <taxon>Flavobacterium</taxon>
    </lineage>
</organism>
<evidence type="ECO:0000313" key="3">
    <source>
        <dbReference type="Proteomes" id="UP001460072"/>
    </source>
</evidence>
<name>A0ABU9N6S1_9FLAO</name>
<dbReference type="NCBIfam" id="TIGR01200">
    <property type="entry name" value="GLPGLI"/>
    <property type="match status" value="1"/>
</dbReference>
<keyword evidence="1" id="KW-0812">Transmembrane</keyword>
<keyword evidence="1" id="KW-0472">Membrane</keyword>
<gene>
    <name evidence="2" type="ORF">WFZ85_06495</name>
</gene>
<reference evidence="2 3" key="1">
    <citation type="submission" date="2024-03" db="EMBL/GenBank/DDBJ databases">
        <title>Two novel species of the genus Flavobacterium exhibiting potentially degradation of complex polysaccharides.</title>
        <authorList>
            <person name="Lian X."/>
        </authorList>
    </citation>
    <scope>NUCLEOTIDE SEQUENCE [LARGE SCALE GENOMIC DNA]</scope>
    <source>
        <strain evidence="3">j3</strain>
    </source>
</reference>
<keyword evidence="3" id="KW-1185">Reference proteome</keyword>
<evidence type="ECO:0000256" key="1">
    <source>
        <dbReference type="SAM" id="Phobius"/>
    </source>
</evidence>